<organism evidence="1 2">
    <name type="scientific">Aspergillus sclerotialis</name>
    <dbReference type="NCBI Taxonomy" id="2070753"/>
    <lineage>
        <taxon>Eukaryota</taxon>
        <taxon>Fungi</taxon>
        <taxon>Dikarya</taxon>
        <taxon>Ascomycota</taxon>
        <taxon>Pezizomycotina</taxon>
        <taxon>Eurotiomycetes</taxon>
        <taxon>Eurotiomycetidae</taxon>
        <taxon>Eurotiales</taxon>
        <taxon>Aspergillaceae</taxon>
        <taxon>Aspergillus</taxon>
        <taxon>Aspergillus subgen. Polypaecilum</taxon>
    </lineage>
</organism>
<gene>
    <name evidence="1" type="ORF">PHISCL_03739</name>
</gene>
<proteinExistence type="predicted"/>
<protein>
    <recommendedName>
        <fullName evidence="3">Anhydro-N-acetylmuramic acid kinase</fullName>
    </recommendedName>
</protein>
<accession>A0A3A2ZNW9</accession>
<dbReference type="STRING" id="2070753.A0A3A2ZNW9"/>
<dbReference type="GO" id="GO:0006040">
    <property type="term" value="P:amino sugar metabolic process"/>
    <property type="evidence" value="ECO:0007669"/>
    <property type="project" value="InterPro"/>
</dbReference>
<name>A0A3A2ZNW9_9EURO</name>
<dbReference type="PANTHER" id="PTHR30605">
    <property type="entry name" value="ANHYDRO-N-ACETYLMURAMIC ACID KINASE"/>
    <property type="match status" value="1"/>
</dbReference>
<sequence>MVCLNVLGLNCGTSIDGVDIALCKVESSHSNGNVAIELLSYTEVPILPDLRSRVLNLTRPGAPTTLQDICDLNFALGEDFTRTVLQSGVDLLTVDIIASHGQTLWHTPSGPRKSTLQMAESAVISHATKKTVVSDFRVAAVAAGRQGAPLSGFLEAGLLSHPYLTRLVQNIGGIGNVTVIRAEATCDTETPSSNHFEFDTGPGNVLIDAAVRHLSGGQKHYDEDGEAGTRGLGFIDHGFVENFLQSPYFKQPPPKTTGRELFSEDLAKDLVHQLKSSGHSDDAVIATITRITAESIARAYEQFVIPQTGTIHEIYLCGGGAYNPNITKYLEFRFDGVKVCKLDEADMGISAGAKEAVLFALLGFLSVCGRHITVPEYSERRDPAILGKITPGENYHAVMRKVLSDPSFDDARSLARINMKGRRE</sequence>
<dbReference type="AlphaFoldDB" id="A0A3A2ZNW9"/>
<evidence type="ECO:0008006" key="3">
    <source>
        <dbReference type="Google" id="ProtNLM"/>
    </source>
</evidence>
<dbReference type="SUPFAM" id="SSF53067">
    <property type="entry name" value="Actin-like ATPase domain"/>
    <property type="match status" value="1"/>
</dbReference>
<evidence type="ECO:0000313" key="2">
    <source>
        <dbReference type="Proteomes" id="UP000266188"/>
    </source>
</evidence>
<dbReference type="Gene3D" id="3.30.420.40">
    <property type="match status" value="2"/>
</dbReference>
<dbReference type="GO" id="GO:0016773">
    <property type="term" value="F:phosphotransferase activity, alcohol group as acceptor"/>
    <property type="evidence" value="ECO:0007669"/>
    <property type="project" value="InterPro"/>
</dbReference>
<reference evidence="2" key="1">
    <citation type="submission" date="2017-02" db="EMBL/GenBank/DDBJ databases">
        <authorList>
            <person name="Tafer H."/>
            <person name="Lopandic K."/>
        </authorList>
    </citation>
    <scope>NUCLEOTIDE SEQUENCE [LARGE SCALE GENOMIC DNA]</scope>
    <source>
        <strain evidence="2">CBS 366.77</strain>
    </source>
</reference>
<dbReference type="InterPro" id="IPR005338">
    <property type="entry name" value="Anhydro_N_Ac-Mur_kinase"/>
</dbReference>
<keyword evidence="2" id="KW-1185">Reference proteome</keyword>
<dbReference type="EMBL" id="MVGC01000100">
    <property type="protein sequence ID" value="RJE23923.1"/>
    <property type="molecule type" value="Genomic_DNA"/>
</dbReference>
<dbReference type="GO" id="GO:0005524">
    <property type="term" value="F:ATP binding"/>
    <property type="evidence" value="ECO:0007669"/>
    <property type="project" value="InterPro"/>
</dbReference>
<evidence type="ECO:0000313" key="1">
    <source>
        <dbReference type="EMBL" id="RJE23923.1"/>
    </source>
</evidence>
<dbReference type="PANTHER" id="PTHR30605:SF0">
    <property type="entry name" value="ANHYDRO-N-ACETYLMURAMIC ACID KINASE"/>
    <property type="match status" value="1"/>
</dbReference>
<dbReference type="GO" id="GO:0009254">
    <property type="term" value="P:peptidoglycan turnover"/>
    <property type="evidence" value="ECO:0007669"/>
    <property type="project" value="InterPro"/>
</dbReference>
<dbReference type="InterPro" id="IPR043129">
    <property type="entry name" value="ATPase_NBD"/>
</dbReference>
<dbReference type="OrthoDB" id="5427593at2759"/>
<dbReference type="Pfam" id="PF03702">
    <property type="entry name" value="AnmK"/>
    <property type="match status" value="1"/>
</dbReference>
<dbReference type="Proteomes" id="UP000266188">
    <property type="component" value="Unassembled WGS sequence"/>
</dbReference>
<comment type="caution">
    <text evidence="1">The sequence shown here is derived from an EMBL/GenBank/DDBJ whole genome shotgun (WGS) entry which is preliminary data.</text>
</comment>